<reference evidence="2" key="1">
    <citation type="submission" date="2017-02" db="EMBL/GenBank/DDBJ databases">
        <title>Comparative genomics and description of representatives of a novel lineage of planctomycetes thriving in anoxic sediments.</title>
        <authorList>
            <person name="Spring S."/>
            <person name="Bunk B."/>
            <person name="Sproer C."/>
        </authorList>
    </citation>
    <scope>NUCLEOTIDE SEQUENCE [LARGE SCALE GENOMIC DNA]</scope>
    <source>
        <strain evidence="2">ST-NAGAB-D1</strain>
    </source>
</reference>
<keyword evidence="2" id="KW-1185">Reference proteome</keyword>
<accession>A0A1U9NMV1</accession>
<dbReference type="STRING" id="1936003.STSP2_02314"/>
<dbReference type="EMBL" id="CP019791">
    <property type="protein sequence ID" value="AQT69127.1"/>
    <property type="molecule type" value="Genomic_DNA"/>
</dbReference>
<evidence type="ECO:0000313" key="1">
    <source>
        <dbReference type="EMBL" id="AQT69127.1"/>
    </source>
</evidence>
<gene>
    <name evidence="1" type="ORF">STSP2_02314</name>
</gene>
<proteinExistence type="predicted"/>
<dbReference type="KEGG" id="alus:STSP2_02314"/>
<dbReference type="Proteomes" id="UP000189674">
    <property type="component" value="Chromosome"/>
</dbReference>
<evidence type="ECO:0000313" key="2">
    <source>
        <dbReference type="Proteomes" id="UP000189674"/>
    </source>
</evidence>
<sequence precursor="true">MYDKSLTMLLIVLIFCSPFAGFAVLCHGSDGHVAIEAPGHDHCHCAESDSAGGDHAAEHNGSTIASSHDHCNDSLLTADAIAHRLKLSKTFSQTAESAPLRSYLNAYSQACAVTVPKPRSGLFRYHEPLQSVIIIV</sequence>
<organism evidence="1 2">
    <name type="scientific">Anaerohalosphaera lusitana</name>
    <dbReference type="NCBI Taxonomy" id="1936003"/>
    <lineage>
        <taxon>Bacteria</taxon>
        <taxon>Pseudomonadati</taxon>
        <taxon>Planctomycetota</taxon>
        <taxon>Phycisphaerae</taxon>
        <taxon>Sedimentisphaerales</taxon>
        <taxon>Anaerohalosphaeraceae</taxon>
        <taxon>Anaerohalosphaera</taxon>
    </lineage>
</organism>
<dbReference type="AlphaFoldDB" id="A0A1U9NMV1"/>
<name>A0A1U9NMV1_9BACT</name>
<protein>
    <submittedName>
        <fullName evidence="1">Uncharacterized protein</fullName>
    </submittedName>
</protein>